<dbReference type="PANTHER" id="PTHR36449:SF1">
    <property type="entry name" value="ACETYLTRANSFERASE"/>
    <property type="match status" value="1"/>
</dbReference>
<evidence type="ECO:0000313" key="8">
    <source>
        <dbReference type="Proteomes" id="UP000003835"/>
    </source>
</evidence>
<dbReference type="SUPFAM" id="SSF55729">
    <property type="entry name" value="Acyl-CoA N-acyltransferases (Nat)"/>
    <property type="match status" value="1"/>
</dbReference>
<dbReference type="InterPro" id="IPR000182">
    <property type="entry name" value="GNAT_dom"/>
</dbReference>
<evidence type="ECO:0000259" key="6">
    <source>
        <dbReference type="Pfam" id="PF00583"/>
    </source>
</evidence>
<name>B4VQV6_9CYAN</name>
<evidence type="ECO:0000313" key="7">
    <source>
        <dbReference type="EMBL" id="EDX75763.1"/>
    </source>
</evidence>
<gene>
    <name evidence="7" type="ORF">MC7420_6418</name>
</gene>
<dbReference type="GO" id="GO:0016747">
    <property type="term" value="F:acyltransferase activity, transferring groups other than amino-acyl groups"/>
    <property type="evidence" value="ECO:0007669"/>
    <property type="project" value="InterPro"/>
</dbReference>
<comment type="catalytic activity">
    <reaction evidence="5">
        <text>glycyl-tRNA(Gly) + acetyl-CoA = N-acetylglycyl-tRNA(Gly) + CoA + H(+)</text>
        <dbReference type="Rhea" id="RHEA:81867"/>
        <dbReference type="Rhea" id="RHEA-COMP:9683"/>
        <dbReference type="Rhea" id="RHEA-COMP:19766"/>
        <dbReference type="ChEBI" id="CHEBI:15378"/>
        <dbReference type="ChEBI" id="CHEBI:57287"/>
        <dbReference type="ChEBI" id="CHEBI:57288"/>
        <dbReference type="ChEBI" id="CHEBI:78522"/>
        <dbReference type="ChEBI" id="CHEBI:232036"/>
    </reaction>
</comment>
<protein>
    <recommendedName>
        <fullName evidence="6">N-acetyltransferase domain-containing protein</fullName>
    </recommendedName>
</protein>
<accession>B4VQV6</accession>
<evidence type="ECO:0000256" key="3">
    <source>
        <dbReference type="ARBA" id="ARBA00022679"/>
    </source>
</evidence>
<feature type="domain" description="N-acetyltransferase" evidence="6">
    <location>
        <begin position="7"/>
        <end position="67"/>
    </location>
</feature>
<organism evidence="7 8">
    <name type="scientific">Coleofasciculus chthonoplastes PCC 7420</name>
    <dbReference type="NCBI Taxonomy" id="118168"/>
    <lineage>
        <taxon>Bacteria</taxon>
        <taxon>Bacillati</taxon>
        <taxon>Cyanobacteriota</taxon>
        <taxon>Cyanophyceae</taxon>
        <taxon>Coleofasciculales</taxon>
        <taxon>Coleofasciculaceae</taxon>
        <taxon>Coleofasciculus</taxon>
    </lineage>
</organism>
<reference evidence="7 8" key="1">
    <citation type="submission" date="2008-07" db="EMBL/GenBank/DDBJ databases">
        <authorList>
            <person name="Tandeau de Marsac N."/>
            <person name="Ferriera S."/>
            <person name="Johnson J."/>
            <person name="Kravitz S."/>
            <person name="Beeson K."/>
            <person name="Sutton G."/>
            <person name="Rogers Y.-H."/>
            <person name="Friedman R."/>
            <person name="Frazier M."/>
            <person name="Venter J.C."/>
        </authorList>
    </citation>
    <scope>NUCLEOTIDE SEQUENCE [LARGE SCALE GENOMIC DNA]</scope>
    <source>
        <strain evidence="7 8">PCC 7420</strain>
    </source>
</reference>
<dbReference type="Proteomes" id="UP000003835">
    <property type="component" value="Unassembled WGS sequence"/>
</dbReference>
<proteinExistence type="predicted"/>
<dbReference type="STRING" id="118168.MC7420_6418"/>
<dbReference type="EMBL" id="DS989848">
    <property type="protein sequence ID" value="EDX75763.1"/>
    <property type="molecule type" value="Genomic_DNA"/>
</dbReference>
<keyword evidence="2" id="KW-1277">Toxin-antitoxin system</keyword>
<keyword evidence="8" id="KW-1185">Reference proteome</keyword>
<keyword evidence="4" id="KW-0012">Acyltransferase</keyword>
<evidence type="ECO:0000256" key="4">
    <source>
        <dbReference type="ARBA" id="ARBA00023315"/>
    </source>
</evidence>
<evidence type="ECO:0000256" key="5">
    <source>
        <dbReference type="ARBA" id="ARBA00049880"/>
    </source>
</evidence>
<dbReference type="Gene3D" id="3.40.630.30">
    <property type="match status" value="1"/>
</dbReference>
<dbReference type="AlphaFoldDB" id="B4VQV6"/>
<dbReference type="Pfam" id="PF00583">
    <property type="entry name" value="Acetyltransf_1"/>
    <property type="match status" value="1"/>
</dbReference>
<dbReference type="PANTHER" id="PTHR36449">
    <property type="entry name" value="ACETYLTRANSFERASE-RELATED"/>
    <property type="match status" value="1"/>
</dbReference>
<sequence length="89" mass="9841">MPDPIPVVVMGRLAVDIHHQGKGIGMGMIKDAVKRTLQASEILGIRAILIHALNENVKDFYVERCGFMPSPIHPLTVMVKLSDIQKNLI</sequence>
<evidence type="ECO:0000256" key="2">
    <source>
        <dbReference type="ARBA" id="ARBA00022649"/>
    </source>
</evidence>
<dbReference type="InterPro" id="IPR016181">
    <property type="entry name" value="Acyl_CoA_acyltransferase"/>
</dbReference>
<dbReference type="HOGENOM" id="CLU_169603_1_0_3"/>
<evidence type="ECO:0000256" key="1">
    <source>
        <dbReference type="ARBA" id="ARBA00022491"/>
    </source>
</evidence>
<keyword evidence="1" id="KW-0678">Repressor</keyword>
<keyword evidence="3" id="KW-0808">Transferase</keyword>
<dbReference type="eggNOG" id="COG3153">
    <property type="taxonomic scope" value="Bacteria"/>
</dbReference>